<evidence type="ECO:0000313" key="3">
    <source>
        <dbReference type="Ensembl" id="ENSMMMP00000018492.1"/>
    </source>
</evidence>
<reference evidence="3" key="1">
    <citation type="submission" date="2025-08" db="UniProtKB">
        <authorList>
            <consortium name="Ensembl"/>
        </authorList>
    </citation>
    <scope>IDENTIFICATION</scope>
</reference>
<dbReference type="Pfam" id="PF21730">
    <property type="entry name" value="Vma22_CCDC115"/>
    <property type="match status" value="1"/>
</dbReference>
<dbReference type="GeneTree" id="ENSGT00390000012929"/>
<accession>A0A8C5ZQ20</accession>
<dbReference type="PANTHER" id="PTHR31996:SF2">
    <property type="entry name" value="COILED-COIL DOMAIN-CONTAINING PROTEIN 115"/>
    <property type="match status" value="1"/>
</dbReference>
<dbReference type="PANTHER" id="PTHR31996">
    <property type="entry name" value="COILED-COIL DOMAIN-CONTAINING PROTEIN 115"/>
    <property type="match status" value="1"/>
</dbReference>
<protein>
    <recommendedName>
        <fullName evidence="1">Vacuolar ATPase assembly protein VMA22</fullName>
    </recommendedName>
</protein>
<evidence type="ECO:0000256" key="2">
    <source>
        <dbReference type="SAM" id="MobiDB-lite"/>
    </source>
</evidence>
<evidence type="ECO:0000256" key="1">
    <source>
        <dbReference type="ARBA" id="ARBA00093634"/>
    </source>
</evidence>
<dbReference type="InterPro" id="IPR040357">
    <property type="entry name" value="Vma22/CCDC115"/>
</dbReference>
<feature type="region of interest" description="Disordered" evidence="2">
    <location>
        <begin position="68"/>
        <end position="102"/>
    </location>
</feature>
<reference evidence="3" key="2">
    <citation type="submission" date="2025-09" db="UniProtKB">
        <authorList>
            <consortium name="Ensembl"/>
        </authorList>
    </citation>
    <scope>IDENTIFICATION</scope>
</reference>
<proteinExistence type="predicted"/>
<feature type="compositionally biased region" description="Basic and acidic residues" evidence="2">
    <location>
        <begin position="75"/>
        <end position="93"/>
    </location>
</feature>
<keyword evidence="4" id="KW-1185">Reference proteome</keyword>
<name>A0A8C5ZQ20_MARMA</name>
<organism evidence="3 4">
    <name type="scientific">Marmota marmota marmota</name>
    <name type="common">Alpine marmot</name>
    <dbReference type="NCBI Taxonomy" id="9994"/>
    <lineage>
        <taxon>Eukaryota</taxon>
        <taxon>Metazoa</taxon>
        <taxon>Chordata</taxon>
        <taxon>Craniata</taxon>
        <taxon>Vertebrata</taxon>
        <taxon>Euteleostomi</taxon>
        <taxon>Mammalia</taxon>
        <taxon>Eutheria</taxon>
        <taxon>Euarchontoglires</taxon>
        <taxon>Glires</taxon>
        <taxon>Rodentia</taxon>
        <taxon>Sciuromorpha</taxon>
        <taxon>Sciuridae</taxon>
        <taxon>Xerinae</taxon>
        <taxon>Marmotini</taxon>
        <taxon>Marmota</taxon>
    </lineage>
</organism>
<evidence type="ECO:0000313" key="4">
    <source>
        <dbReference type="Proteomes" id="UP000694407"/>
    </source>
</evidence>
<dbReference type="Proteomes" id="UP000694407">
    <property type="component" value="Unplaced"/>
</dbReference>
<sequence>RMAPVTALGAHPDNPGQYSHLKILTGGDTMGAKLIGPLQYASRKEPQVCVCASETQNGSQTFWVVRADAQTPEEVGPRESALRRRKDPTKTPEPEPSAAPQDPLNWFGILVSHSLQQAQASFRDGLQLAADIASLQTCINWGRSQLRGIQEKLKQLEPVAA</sequence>
<dbReference type="Ensembl" id="ENSMMMT00000021013.1">
    <property type="protein sequence ID" value="ENSMMMP00000018492.1"/>
    <property type="gene ID" value="ENSMMMG00000016381.1"/>
</dbReference>
<dbReference type="GO" id="GO:0051082">
    <property type="term" value="F:unfolded protein binding"/>
    <property type="evidence" value="ECO:0007669"/>
    <property type="project" value="TreeGrafter"/>
</dbReference>
<dbReference type="AlphaFoldDB" id="A0A8C5ZQ20"/>
<dbReference type="GO" id="GO:0070072">
    <property type="term" value="P:vacuolar proton-transporting V-type ATPase complex assembly"/>
    <property type="evidence" value="ECO:0007669"/>
    <property type="project" value="InterPro"/>
</dbReference>